<dbReference type="PROSITE" id="PS00141">
    <property type="entry name" value="ASP_PROTEASE"/>
    <property type="match status" value="1"/>
</dbReference>
<comment type="caution">
    <text evidence="1">The sequence shown here is derived from an EMBL/GenBank/DDBJ whole genome shotgun (WGS) entry which is preliminary data.</text>
</comment>
<dbReference type="InterPro" id="IPR021109">
    <property type="entry name" value="Peptidase_aspartic_dom_sf"/>
</dbReference>
<gene>
    <name evidence="1" type="ORF">DKK76_07025</name>
</gene>
<dbReference type="InterPro" id="IPR001969">
    <property type="entry name" value="Aspartic_peptidase_AS"/>
</dbReference>
<accession>A0A318MUF1</accession>
<reference evidence="1 2" key="1">
    <citation type="submission" date="2018-05" db="EMBL/GenBank/DDBJ databases">
        <title>Reference genomes for bee gut microbiota database.</title>
        <authorList>
            <person name="Ellegaard K.M."/>
        </authorList>
    </citation>
    <scope>NUCLEOTIDE SEQUENCE [LARGE SCALE GENOMIC DNA]</scope>
    <source>
        <strain evidence="1 2">ESL0167</strain>
    </source>
</reference>
<sequence length="294" mass="33201">MRNEDSSVNKKILFLIMLFISHFAQSTEVTWDLTFDSKYNLPLIMMDYQGEKIAMTLDTGSKTALHLPMDLINKIPNKTENSKRHRSSDLAGRVTEAKSFTVSKLELNSFTFNKVEVVEYKDWGLFISSDPTNDDSEDTDDDKSVIGLGLFDGYVLTINYPESNITISDNILTDLNPKWISIPFELNDEGLVVNLSDGIKNYKMVLDTGATVSLIKEQSLSPESIKISDPEDYFKSILLNVNNVANDSVLPMIIDSIPDEFQSDGLLGADFFSKNRVKIDFKNKQIWIQPITTK</sequence>
<dbReference type="GO" id="GO:0006508">
    <property type="term" value="P:proteolysis"/>
    <property type="evidence" value="ECO:0007669"/>
    <property type="project" value="InterPro"/>
</dbReference>
<dbReference type="AlphaFoldDB" id="A0A318MUF1"/>
<evidence type="ECO:0000313" key="2">
    <source>
        <dbReference type="Proteomes" id="UP000247838"/>
    </source>
</evidence>
<proteinExistence type="predicted"/>
<evidence type="ECO:0008006" key="3">
    <source>
        <dbReference type="Google" id="ProtNLM"/>
    </source>
</evidence>
<organism evidence="1 2">
    <name type="scientific">Frischella perrara</name>
    <dbReference type="NCBI Taxonomy" id="1267021"/>
    <lineage>
        <taxon>Bacteria</taxon>
        <taxon>Pseudomonadati</taxon>
        <taxon>Pseudomonadota</taxon>
        <taxon>Gammaproteobacteria</taxon>
        <taxon>Orbales</taxon>
        <taxon>Orbaceae</taxon>
        <taxon>Frischella</taxon>
    </lineage>
</organism>
<dbReference type="Pfam" id="PF13650">
    <property type="entry name" value="Asp_protease_2"/>
    <property type="match status" value="1"/>
</dbReference>
<dbReference type="GO" id="GO:0004190">
    <property type="term" value="F:aspartic-type endopeptidase activity"/>
    <property type="evidence" value="ECO:0007669"/>
    <property type="project" value="InterPro"/>
</dbReference>
<dbReference type="EMBL" id="QGLM01000017">
    <property type="protein sequence ID" value="PXY94743.1"/>
    <property type="molecule type" value="Genomic_DNA"/>
</dbReference>
<dbReference type="Proteomes" id="UP000247838">
    <property type="component" value="Unassembled WGS sequence"/>
</dbReference>
<evidence type="ECO:0000313" key="1">
    <source>
        <dbReference type="EMBL" id="PXY94743.1"/>
    </source>
</evidence>
<dbReference type="Gene3D" id="2.40.70.10">
    <property type="entry name" value="Acid Proteases"/>
    <property type="match status" value="1"/>
</dbReference>
<protein>
    <recommendedName>
        <fullName evidence="3">Aspartyl protease</fullName>
    </recommendedName>
</protein>
<name>A0A318MUF1_FRIPE</name>